<keyword evidence="1" id="KW-0812">Transmembrane</keyword>
<dbReference type="AlphaFoldDB" id="A0A160FK23"/>
<dbReference type="KEGG" id="buz:AYM40_10220"/>
<dbReference type="STRING" id="1804984.AYM40_10220"/>
<accession>A0A160FK23</accession>
<dbReference type="EMBL" id="CP014578">
    <property type="protein sequence ID" value="ANB72701.1"/>
    <property type="molecule type" value="Genomic_DNA"/>
</dbReference>
<protein>
    <submittedName>
        <fullName evidence="2">Uncharacterized protein</fullName>
    </submittedName>
</protein>
<sequence length="85" mass="9848">MANQRPNLEFGGEMNERFRIAGLGAVDPHDNARAVRAWRWLQWVLLGFSLLAIPAFYFKLAVDLPLRDRRYVSLDSYQSARREPA</sequence>
<evidence type="ECO:0000313" key="3">
    <source>
        <dbReference type="Proteomes" id="UP000076852"/>
    </source>
</evidence>
<gene>
    <name evidence="2" type="ORF">AYM40_10220</name>
</gene>
<reference evidence="2 3" key="1">
    <citation type="journal article" date="2016" name="Gene">
        <title>PacBio SMRT assembly of a complex multi-replicon genome reveals chlorocatechol degradative operon in a region of genome plasticity.</title>
        <authorList>
            <person name="Ricker N."/>
            <person name="Shen S.Y."/>
            <person name="Goordial J."/>
            <person name="Jin S."/>
            <person name="Fulthorpe R.R."/>
        </authorList>
    </citation>
    <scope>NUCLEOTIDE SEQUENCE [LARGE SCALE GENOMIC DNA]</scope>
    <source>
        <strain evidence="2 3">OLGA172</strain>
    </source>
</reference>
<dbReference type="Proteomes" id="UP000076852">
    <property type="component" value="Chromosome 1"/>
</dbReference>
<keyword evidence="3" id="KW-1185">Reference proteome</keyword>
<feature type="transmembrane region" description="Helical" evidence="1">
    <location>
        <begin position="40"/>
        <end position="60"/>
    </location>
</feature>
<keyword evidence="1" id="KW-1133">Transmembrane helix</keyword>
<organism evidence="2 3">
    <name type="scientific">Paraburkholderia phytofirmans OLGA172</name>
    <dbReference type="NCBI Taxonomy" id="1417228"/>
    <lineage>
        <taxon>Bacteria</taxon>
        <taxon>Pseudomonadati</taxon>
        <taxon>Pseudomonadota</taxon>
        <taxon>Betaproteobacteria</taxon>
        <taxon>Burkholderiales</taxon>
        <taxon>Burkholderiaceae</taxon>
        <taxon>Paraburkholderia</taxon>
    </lineage>
</organism>
<name>A0A160FK23_9BURK</name>
<evidence type="ECO:0000256" key="1">
    <source>
        <dbReference type="SAM" id="Phobius"/>
    </source>
</evidence>
<proteinExistence type="predicted"/>
<keyword evidence="1" id="KW-0472">Membrane</keyword>
<evidence type="ECO:0000313" key="2">
    <source>
        <dbReference type="EMBL" id="ANB72701.1"/>
    </source>
</evidence>